<dbReference type="AlphaFoldDB" id="A0A1H1J704"/>
<protein>
    <submittedName>
        <fullName evidence="1">Uncharacterized protein</fullName>
    </submittedName>
</protein>
<dbReference type="Proteomes" id="UP000199365">
    <property type="component" value="Unassembled WGS sequence"/>
</dbReference>
<organism evidence="1 2">
    <name type="scientific">Paraburkholderia tuberum</name>
    <dbReference type="NCBI Taxonomy" id="157910"/>
    <lineage>
        <taxon>Bacteria</taxon>
        <taxon>Pseudomonadati</taxon>
        <taxon>Pseudomonadota</taxon>
        <taxon>Betaproteobacteria</taxon>
        <taxon>Burkholderiales</taxon>
        <taxon>Burkholderiaceae</taxon>
        <taxon>Paraburkholderia</taxon>
    </lineage>
</organism>
<accession>A0A1H1J704</accession>
<dbReference type="EMBL" id="FNKX01000002">
    <property type="protein sequence ID" value="SDR45757.1"/>
    <property type="molecule type" value="Genomic_DNA"/>
</dbReference>
<gene>
    <name evidence="1" type="ORF">SAMN05445850_4287</name>
</gene>
<evidence type="ECO:0000313" key="2">
    <source>
        <dbReference type="Proteomes" id="UP000199365"/>
    </source>
</evidence>
<sequence>MLYRFWNNESQGSMQCEVIGPANSDYKFIPFIQIRLNSLDESSPANHLEIKSYIPK</sequence>
<proteinExistence type="predicted"/>
<name>A0A1H1J704_9BURK</name>
<keyword evidence="2" id="KW-1185">Reference proteome</keyword>
<evidence type="ECO:0000313" key="1">
    <source>
        <dbReference type="EMBL" id="SDR45757.1"/>
    </source>
</evidence>
<reference evidence="2" key="1">
    <citation type="submission" date="2016-10" db="EMBL/GenBank/DDBJ databases">
        <authorList>
            <person name="Varghese N."/>
            <person name="Submissions S."/>
        </authorList>
    </citation>
    <scope>NUCLEOTIDE SEQUENCE [LARGE SCALE GENOMIC DNA]</scope>
    <source>
        <strain evidence="2">DUS833</strain>
    </source>
</reference>